<dbReference type="CDD" id="cd00452">
    <property type="entry name" value="KDPG_aldolase"/>
    <property type="match status" value="1"/>
</dbReference>
<dbReference type="EMBL" id="CP094326">
    <property type="protein sequence ID" value="UNY97491.1"/>
    <property type="molecule type" value="Genomic_DNA"/>
</dbReference>
<evidence type="ECO:0000256" key="5">
    <source>
        <dbReference type="ARBA" id="ARBA00023277"/>
    </source>
</evidence>
<protein>
    <submittedName>
        <fullName evidence="6">Bifunctional 4-hydroxy-2-oxoglutarate aldolase/2-dehydro-3-deoxy-phosphogluconate aldolase</fullName>
        <ecNumber evidence="6">4.1.2.14</ecNumber>
        <ecNumber evidence="6">4.1.3.16</ecNumber>
    </submittedName>
</protein>
<dbReference type="InterPro" id="IPR031338">
    <property type="entry name" value="KDPG/KHG_AS_2"/>
</dbReference>
<evidence type="ECO:0000256" key="3">
    <source>
        <dbReference type="ARBA" id="ARBA00011233"/>
    </source>
</evidence>
<dbReference type="SUPFAM" id="SSF51569">
    <property type="entry name" value="Aldolase"/>
    <property type="match status" value="1"/>
</dbReference>
<organism evidence="6 7">
    <name type="scientific">Zhouia spongiae</name>
    <dbReference type="NCBI Taxonomy" id="2202721"/>
    <lineage>
        <taxon>Bacteria</taxon>
        <taxon>Pseudomonadati</taxon>
        <taxon>Bacteroidota</taxon>
        <taxon>Flavobacteriia</taxon>
        <taxon>Flavobacteriales</taxon>
        <taxon>Flavobacteriaceae</taxon>
        <taxon>Zhouia</taxon>
    </lineage>
</organism>
<accession>A0ABY3YJ08</accession>
<keyword evidence="5" id="KW-0119">Carbohydrate metabolism</keyword>
<dbReference type="Gene3D" id="3.20.20.70">
    <property type="entry name" value="Aldolase class I"/>
    <property type="match status" value="1"/>
</dbReference>
<dbReference type="PANTHER" id="PTHR30246:SF1">
    <property type="entry name" value="2-DEHYDRO-3-DEOXY-6-PHOSPHOGALACTONATE ALDOLASE-RELATED"/>
    <property type="match status" value="1"/>
</dbReference>
<dbReference type="Proteomes" id="UP000829476">
    <property type="component" value="Chromosome"/>
</dbReference>
<dbReference type="InterPro" id="IPR013785">
    <property type="entry name" value="Aldolase_TIM"/>
</dbReference>
<reference evidence="6 7" key="1">
    <citation type="journal article" date="2018" name="Int. J. Syst. Evol. Microbiol.">
        <title>Zhouia spongiae sp. nov., isolated from a marine sponge.</title>
        <authorList>
            <person name="Zhuang L."/>
            <person name="Lin B."/>
            <person name="Qin F."/>
            <person name="Luo L."/>
        </authorList>
    </citation>
    <scope>NUCLEOTIDE SEQUENCE [LARGE SCALE GENOMIC DNA]</scope>
    <source>
        <strain evidence="6 7">HN-Y44</strain>
    </source>
</reference>
<comment type="similarity">
    <text evidence="2">Belongs to the KHG/KDPG aldolase family.</text>
</comment>
<keyword evidence="7" id="KW-1185">Reference proteome</keyword>
<dbReference type="GO" id="GO:0008700">
    <property type="term" value="F:(R,S)-4-hydroxy-2-oxoglutarate aldolase activity"/>
    <property type="evidence" value="ECO:0007669"/>
    <property type="project" value="UniProtKB-EC"/>
</dbReference>
<dbReference type="GO" id="GO:0008675">
    <property type="term" value="F:2-dehydro-3-deoxy-phosphogluconate aldolase activity"/>
    <property type="evidence" value="ECO:0007669"/>
    <property type="project" value="UniProtKB-EC"/>
</dbReference>
<name>A0ABY3YJ08_9FLAO</name>
<evidence type="ECO:0000313" key="6">
    <source>
        <dbReference type="EMBL" id="UNY97491.1"/>
    </source>
</evidence>
<dbReference type="NCBIfam" id="NF005499">
    <property type="entry name" value="PRK07114.1"/>
    <property type="match status" value="1"/>
</dbReference>
<evidence type="ECO:0000256" key="4">
    <source>
        <dbReference type="ARBA" id="ARBA00023239"/>
    </source>
</evidence>
<dbReference type="EC" id="4.1.2.14" evidence="6"/>
<proteinExistence type="inferred from homology"/>
<comment type="pathway">
    <text evidence="1">Carbohydrate acid metabolism.</text>
</comment>
<keyword evidence="4 6" id="KW-0456">Lyase</keyword>
<dbReference type="RefSeq" id="WP_242935904.1">
    <property type="nucleotide sequence ID" value="NZ_CP094326.1"/>
</dbReference>
<evidence type="ECO:0000256" key="1">
    <source>
        <dbReference type="ARBA" id="ARBA00004761"/>
    </source>
</evidence>
<gene>
    <name evidence="6" type="ORF">MQE36_10345</name>
</gene>
<dbReference type="PROSITE" id="PS00160">
    <property type="entry name" value="ALDOLASE_KDPG_KHG_2"/>
    <property type="match status" value="1"/>
</dbReference>
<sequence length="217" mass="23925">MKEKINTILKLRETKIVPVFYHPDVFVCKEVIKTCYEAGIRVFEYTNRGAYAHEDFIILSKYVKEEFPGMVLGAGSVVDAPTAALFIQNGASFIVSPLLNPEIGRVCNRRKIVWIPGCATLTEIGNAHELGADIIKLFPAAQLGGPTFVKAVKGPCPWTEIMVTGGIEPTEEDLKSWFSAGVSSVGIGSSLFKKEWIEQGDYEKIKVMLEQALSLIK</sequence>
<evidence type="ECO:0000256" key="2">
    <source>
        <dbReference type="ARBA" id="ARBA00006906"/>
    </source>
</evidence>
<dbReference type="InterPro" id="IPR000887">
    <property type="entry name" value="Aldlse_KDPG_KHG"/>
</dbReference>
<dbReference type="PANTHER" id="PTHR30246">
    <property type="entry name" value="2-KETO-3-DEOXY-6-PHOSPHOGLUCONATE ALDOLASE"/>
    <property type="match status" value="1"/>
</dbReference>
<dbReference type="Pfam" id="PF01081">
    <property type="entry name" value="Aldolase"/>
    <property type="match status" value="1"/>
</dbReference>
<evidence type="ECO:0000313" key="7">
    <source>
        <dbReference type="Proteomes" id="UP000829476"/>
    </source>
</evidence>
<comment type="subunit">
    <text evidence="3">Homotrimer.</text>
</comment>
<dbReference type="EC" id="4.1.3.16" evidence="6"/>